<keyword evidence="8" id="KW-1185">Reference proteome</keyword>
<protein>
    <submittedName>
        <fullName evidence="7">Rhomboid family GlyGly-CTERM serine protease</fullName>
    </submittedName>
</protein>
<evidence type="ECO:0000256" key="4">
    <source>
        <dbReference type="ARBA" id="ARBA00023136"/>
    </source>
</evidence>
<dbReference type="Gene3D" id="1.20.1540.10">
    <property type="entry name" value="Rhomboid-like"/>
    <property type="match status" value="1"/>
</dbReference>
<dbReference type="EMBL" id="JBEPSH010000006">
    <property type="protein sequence ID" value="MET4578270.1"/>
    <property type="molecule type" value="Genomic_DNA"/>
</dbReference>
<keyword evidence="3 5" id="KW-1133">Transmembrane helix</keyword>
<dbReference type="RefSeq" id="WP_354445360.1">
    <property type="nucleotide sequence ID" value="NZ_JBEPSH010000006.1"/>
</dbReference>
<feature type="domain" description="Peptidase S54 rhomboid" evidence="6">
    <location>
        <begin position="55"/>
        <end position="197"/>
    </location>
</feature>
<keyword evidence="4 5" id="KW-0472">Membrane</keyword>
<evidence type="ECO:0000256" key="3">
    <source>
        <dbReference type="ARBA" id="ARBA00022989"/>
    </source>
</evidence>
<organism evidence="7 8">
    <name type="scientific">Ottowia thiooxydans</name>
    <dbReference type="NCBI Taxonomy" id="219182"/>
    <lineage>
        <taxon>Bacteria</taxon>
        <taxon>Pseudomonadati</taxon>
        <taxon>Pseudomonadota</taxon>
        <taxon>Betaproteobacteria</taxon>
        <taxon>Burkholderiales</taxon>
        <taxon>Comamonadaceae</taxon>
        <taxon>Ottowia</taxon>
    </lineage>
</organism>
<keyword evidence="7" id="KW-0645">Protease</keyword>
<evidence type="ECO:0000313" key="7">
    <source>
        <dbReference type="EMBL" id="MET4578270.1"/>
    </source>
</evidence>
<dbReference type="Pfam" id="PF01694">
    <property type="entry name" value="Rhomboid"/>
    <property type="match status" value="1"/>
</dbReference>
<sequence length="209" mass="22173">MSEHPRPLSFTHRNAWPLTCTLLVLASAGLWIAAVKGVVSPQLLAWQPALWKSAPWTLWTAPLEHFVFAHALANNLALVLLAVLGSLVSAQPRDALALLLAWPLSTLGLLLWPEVGGYYGLSGLVHAAAAVLTLRALSSSATSRIGQWMAIGLLLKLALEHGWAMPVGFESSWGFNVVFAAHLTGAVAGSAMALIVHAADAIQTRPGDR</sequence>
<feature type="transmembrane region" description="Helical" evidence="5">
    <location>
        <begin position="118"/>
        <end position="137"/>
    </location>
</feature>
<feature type="transmembrane region" description="Helical" evidence="5">
    <location>
        <begin position="95"/>
        <end position="112"/>
    </location>
</feature>
<evidence type="ECO:0000313" key="8">
    <source>
        <dbReference type="Proteomes" id="UP001549320"/>
    </source>
</evidence>
<dbReference type="InterPro" id="IPR035952">
    <property type="entry name" value="Rhomboid-like_sf"/>
</dbReference>
<evidence type="ECO:0000256" key="1">
    <source>
        <dbReference type="ARBA" id="ARBA00004141"/>
    </source>
</evidence>
<feature type="transmembrane region" description="Helical" evidence="5">
    <location>
        <begin position="149"/>
        <end position="169"/>
    </location>
</feature>
<dbReference type="GO" id="GO:0006508">
    <property type="term" value="P:proteolysis"/>
    <property type="evidence" value="ECO:0007669"/>
    <property type="project" value="UniProtKB-KW"/>
</dbReference>
<proteinExistence type="predicted"/>
<gene>
    <name evidence="7" type="ORF">ABIE13_003386</name>
</gene>
<feature type="transmembrane region" description="Helical" evidence="5">
    <location>
        <begin position="65"/>
        <end position="88"/>
    </location>
</feature>
<name>A0ABV2QB71_9BURK</name>
<dbReference type="GO" id="GO:0008233">
    <property type="term" value="F:peptidase activity"/>
    <property type="evidence" value="ECO:0007669"/>
    <property type="project" value="UniProtKB-KW"/>
</dbReference>
<accession>A0ABV2QB71</accession>
<evidence type="ECO:0000256" key="5">
    <source>
        <dbReference type="SAM" id="Phobius"/>
    </source>
</evidence>
<comment type="subcellular location">
    <subcellularLocation>
        <location evidence="1">Membrane</location>
        <topology evidence="1">Multi-pass membrane protein</topology>
    </subcellularLocation>
</comment>
<keyword evidence="7" id="KW-0378">Hydrolase</keyword>
<feature type="transmembrane region" description="Helical" evidence="5">
    <location>
        <begin position="175"/>
        <end position="199"/>
    </location>
</feature>
<dbReference type="SUPFAM" id="SSF144091">
    <property type="entry name" value="Rhomboid-like"/>
    <property type="match status" value="1"/>
</dbReference>
<evidence type="ECO:0000256" key="2">
    <source>
        <dbReference type="ARBA" id="ARBA00022692"/>
    </source>
</evidence>
<reference evidence="7 8" key="1">
    <citation type="submission" date="2024-06" db="EMBL/GenBank/DDBJ databases">
        <title>Sorghum-associated microbial communities from plants grown in Nebraska, USA.</title>
        <authorList>
            <person name="Schachtman D."/>
        </authorList>
    </citation>
    <scope>NUCLEOTIDE SEQUENCE [LARGE SCALE GENOMIC DNA]</scope>
    <source>
        <strain evidence="7 8">2709</strain>
    </source>
</reference>
<comment type="caution">
    <text evidence="7">The sequence shown here is derived from an EMBL/GenBank/DDBJ whole genome shotgun (WGS) entry which is preliminary data.</text>
</comment>
<dbReference type="Proteomes" id="UP001549320">
    <property type="component" value="Unassembled WGS sequence"/>
</dbReference>
<dbReference type="InterPro" id="IPR022764">
    <property type="entry name" value="Peptidase_S54_rhomboid_dom"/>
</dbReference>
<evidence type="ECO:0000259" key="6">
    <source>
        <dbReference type="Pfam" id="PF01694"/>
    </source>
</evidence>
<keyword evidence="2 5" id="KW-0812">Transmembrane</keyword>